<keyword evidence="1" id="KW-1133">Transmembrane helix</keyword>
<reference evidence="2 3" key="1">
    <citation type="submission" date="2020-06" db="EMBL/GenBank/DDBJ databases">
        <authorList>
            <person name="Chanama M."/>
        </authorList>
    </citation>
    <scope>NUCLEOTIDE SEQUENCE [LARGE SCALE GENOMIC DNA]</scope>
    <source>
        <strain evidence="2 3">TBRC6557</strain>
    </source>
</reference>
<comment type="caution">
    <text evidence="2">The sequence shown here is derived from an EMBL/GenBank/DDBJ whole genome shotgun (WGS) entry which is preliminary data.</text>
</comment>
<dbReference type="RefSeq" id="WP_175602359.1">
    <property type="nucleotide sequence ID" value="NZ_JABWGO010000005.1"/>
</dbReference>
<keyword evidence="1" id="KW-0812">Transmembrane</keyword>
<keyword evidence="1" id="KW-0472">Membrane</keyword>
<evidence type="ECO:0000313" key="3">
    <source>
        <dbReference type="Proteomes" id="UP000546126"/>
    </source>
</evidence>
<gene>
    <name evidence="2" type="ORF">HT134_22090</name>
</gene>
<dbReference type="Proteomes" id="UP000546126">
    <property type="component" value="Unassembled WGS sequence"/>
</dbReference>
<keyword evidence="3" id="KW-1185">Reference proteome</keyword>
<feature type="transmembrane region" description="Helical" evidence="1">
    <location>
        <begin position="12"/>
        <end position="38"/>
    </location>
</feature>
<evidence type="ECO:0000313" key="2">
    <source>
        <dbReference type="EMBL" id="NUW42810.1"/>
    </source>
</evidence>
<protein>
    <submittedName>
        <fullName evidence="2">Uncharacterized protein</fullName>
    </submittedName>
</protein>
<proteinExistence type="predicted"/>
<dbReference type="EMBL" id="JABWGO010000005">
    <property type="protein sequence ID" value="NUW42810.1"/>
    <property type="molecule type" value="Genomic_DNA"/>
</dbReference>
<organism evidence="2 3">
    <name type="scientific">Nonomuraea rhodomycinica</name>
    <dbReference type="NCBI Taxonomy" id="1712872"/>
    <lineage>
        <taxon>Bacteria</taxon>
        <taxon>Bacillati</taxon>
        <taxon>Actinomycetota</taxon>
        <taxon>Actinomycetes</taxon>
        <taxon>Streptosporangiales</taxon>
        <taxon>Streptosporangiaceae</taxon>
        <taxon>Nonomuraea</taxon>
    </lineage>
</organism>
<sequence length="47" mass="4989">MIKRWLAITRSYGVPVAVPAWAVAAGVVAFTAMLYVLAACLPPDSLQ</sequence>
<accession>A0A7Y6IRB6</accession>
<evidence type="ECO:0000256" key="1">
    <source>
        <dbReference type="SAM" id="Phobius"/>
    </source>
</evidence>
<name>A0A7Y6IRB6_9ACTN</name>
<dbReference type="AlphaFoldDB" id="A0A7Y6IRB6"/>